<dbReference type="PROSITE" id="PS00675">
    <property type="entry name" value="SIGMA54_INTERACT_1"/>
    <property type="match status" value="1"/>
</dbReference>
<organism evidence="2 3">
    <name type="scientific">Bradyrhizobium vignae</name>
    <dbReference type="NCBI Taxonomy" id="1549949"/>
    <lineage>
        <taxon>Bacteria</taxon>
        <taxon>Pseudomonadati</taxon>
        <taxon>Pseudomonadota</taxon>
        <taxon>Alphaproteobacteria</taxon>
        <taxon>Hyphomicrobiales</taxon>
        <taxon>Nitrobacteraceae</taxon>
        <taxon>Bradyrhizobium</taxon>
    </lineage>
</organism>
<feature type="domain" description="Sigma-54 factor interaction" evidence="1">
    <location>
        <begin position="20"/>
        <end position="41"/>
    </location>
</feature>
<sequence>MRWSRVVIASQCAPVGSRPTLPVLLHGETGVGKEVFARAIQCPVSPLCTVRAPERVGRYLPSYPEASSKLGKSVDEHATVGFRPEIWFPMFAARRG</sequence>
<accession>A0A2U3Q9I4</accession>
<evidence type="ECO:0000259" key="1">
    <source>
        <dbReference type="Pfam" id="PF00158"/>
    </source>
</evidence>
<name>A0A2U3Q9I4_9BRAD</name>
<dbReference type="InterPro" id="IPR027417">
    <property type="entry name" value="P-loop_NTPase"/>
</dbReference>
<dbReference type="InterPro" id="IPR025662">
    <property type="entry name" value="Sigma_54_int_dom_ATP-bd_1"/>
</dbReference>
<dbReference type="Proteomes" id="UP000246085">
    <property type="component" value="Chromosome BRAD3257"/>
</dbReference>
<proteinExistence type="predicted"/>
<dbReference type="Pfam" id="PF00158">
    <property type="entry name" value="Sigma54_activat"/>
    <property type="match status" value="1"/>
</dbReference>
<dbReference type="GO" id="GO:0005524">
    <property type="term" value="F:ATP binding"/>
    <property type="evidence" value="ECO:0007669"/>
    <property type="project" value="InterPro"/>
</dbReference>
<dbReference type="GO" id="GO:0006355">
    <property type="term" value="P:regulation of DNA-templated transcription"/>
    <property type="evidence" value="ECO:0007669"/>
    <property type="project" value="InterPro"/>
</dbReference>
<dbReference type="AlphaFoldDB" id="A0A2U3Q9I4"/>
<dbReference type="EMBL" id="LS398110">
    <property type="protein sequence ID" value="SPP98075.1"/>
    <property type="molecule type" value="Genomic_DNA"/>
</dbReference>
<gene>
    <name evidence="2" type="ORF">BRAD3257_7322</name>
</gene>
<dbReference type="Gene3D" id="3.40.50.300">
    <property type="entry name" value="P-loop containing nucleotide triphosphate hydrolases"/>
    <property type="match status" value="1"/>
</dbReference>
<reference evidence="2 3" key="1">
    <citation type="submission" date="2018-03" db="EMBL/GenBank/DDBJ databases">
        <authorList>
            <person name="Gully D."/>
        </authorList>
    </citation>
    <scope>NUCLEOTIDE SEQUENCE [LARGE SCALE GENOMIC DNA]</scope>
    <source>
        <strain evidence="2">ORS3257</strain>
    </source>
</reference>
<dbReference type="KEGG" id="bvz:BRAD3257_7322"/>
<dbReference type="InterPro" id="IPR002078">
    <property type="entry name" value="Sigma_54_int"/>
</dbReference>
<evidence type="ECO:0000313" key="3">
    <source>
        <dbReference type="Proteomes" id="UP000246085"/>
    </source>
</evidence>
<protein>
    <recommendedName>
        <fullName evidence="1">Sigma-54 factor interaction domain-containing protein</fullName>
    </recommendedName>
</protein>
<evidence type="ECO:0000313" key="2">
    <source>
        <dbReference type="EMBL" id="SPP98075.1"/>
    </source>
</evidence>